<evidence type="ECO:0000256" key="3">
    <source>
        <dbReference type="ARBA" id="ARBA00023163"/>
    </source>
</evidence>
<dbReference type="RefSeq" id="WP_317980130.1">
    <property type="nucleotide sequence ID" value="NZ_BTCL01000007.1"/>
</dbReference>
<dbReference type="InterPro" id="IPR018062">
    <property type="entry name" value="HTH_AraC-typ_CS"/>
</dbReference>
<dbReference type="InterPro" id="IPR009057">
    <property type="entry name" value="Homeodomain-like_sf"/>
</dbReference>
<keyword evidence="6" id="KW-1185">Reference proteome</keyword>
<accession>A0ABQ6NJT2</accession>
<dbReference type="InterPro" id="IPR018060">
    <property type="entry name" value="HTH_AraC"/>
</dbReference>
<dbReference type="Gene3D" id="2.60.120.10">
    <property type="entry name" value="Jelly Rolls"/>
    <property type="match status" value="1"/>
</dbReference>
<dbReference type="Gene3D" id="1.10.10.60">
    <property type="entry name" value="Homeodomain-like"/>
    <property type="match status" value="2"/>
</dbReference>
<evidence type="ECO:0000256" key="2">
    <source>
        <dbReference type="ARBA" id="ARBA00023125"/>
    </source>
</evidence>
<dbReference type="PANTHER" id="PTHR43280:SF28">
    <property type="entry name" value="HTH-TYPE TRANSCRIPTIONAL ACTIVATOR RHAS"/>
    <property type="match status" value="1"/>
</dbReference>
<dbReference type="PANTHER" id="PTHR43280">
    <property type="entry name" value="ARAC-FAMILY TRANSCRIPTIONAL REGULATOR"/>
    <property type="match status" value="1"/>
</dbReference>
<dbReference type="SUPFAM" id="SSF51215">
    <property type="entry name" value="Regulatory protein AraC"/>
    <property type="match status" value="1"/>
</dbReference>
<evidence type="ECO:0000313" key="6">
    <source>
        <dbReference type="Proteomes" id="UP001285921"/>
    </source>
</evidence>
<comment type="caution">
    <text evidence="5">The sequence shown here is derived from an EMBL/GenBank/DDBJ whole genome shotgun (WGS) entry which is preliminary data.</text>
</comment>
<proteinExistence type="predicted"/>
<dbReference type="SUPFAM" id="SSF46689">
    <property type="entry name" value="Homeodomain-like"/>
    <property type="match status" value="2"/>
</dbReference>
<reference evidence="5 6" key="1">
    <citation type="submission" date="2023-05" db="EMBL/GenBank/DDBJ databases">
        <title>Draft genome of Paenibacillus sp. CCS26.</title>
        <authorList>
            <person name="Akita H."/>
            <person name="Shinto Y."/>
            <person name="Kimura Z."/>
        </authorList>
    </citation>
    <scope>NUCLEOTIDE SEQUENCE [LARGE SCALE GENOMIC DNA]</scope>
    <source>
        <strain evidence="5 6">CCS26</strain>
    </source>
</reference>
<sequence>MTITSLPNILRFGSISEPLWIEFDRRIGYHSMDTTHYHRSYEFFYLYSGERKFFIRDSVYPIQSGDLILVNTNDVHRTSELSQPNHERIVLHYDLPFFDGLSQEETQLLLSPFASAHPIIKLNLQERMQLESLFESLLRELHECPPGYQLHVRNTAVELLLFTARHVQRRKVQPGSELELTPVQQKITDIVRHINQHFREPLLLDDLAKRFFISKGHLSRVFKEVTGFGFSQYINITRIKEAELLLKETDWSITQISEHCGFENFSHFGKMFKELSGLPPRAYRKLEQHKING</sequence>
<dbReference type="InterPro" id="IPR020449">
    <property type="entry name" value="Tscrpt_reg_AraC-type_HTH"/>
</dbReference>
<dbReference type="InterPro" id="IPR037923">
    <property type="entry name" value="HTH-like"/>
</dbReference>
<dbReference type="InterPro" id="IPR014710">
    <property type="entry name" value="RmlC-like_jellyroll"/>
</dbReference>
<dbReference type="PROSITE" id="PS01124">
    <property type="entry name" value="HTH_ARAC_FAMILY_2"/>
    <property type="match status" value="1"/>
</dbReference>
<keyword evidence="1" id="KW-0805">Transcription regulation</keyword>
<dbReference type="Pfam" id="PF12833">
    <property type="entry name" value="HTH_18"/>
    <property type="match status" value="1"/>
</dbReference>
<dbReference type="Pfam" id="PF02311">
    <property type="entry name" value="AraC_binding"/>
    <property type="match status" value="1"/>
</dbReference>
<feature type="domain" description="HTH araC/xylS-type" evidence="4">
    <location>
        <begin position="188"/>
        <end position="286"/>
    </location>
</feature>
<dbReference type="EMBL" id="BTCL01000007">
    <property type="protein sequence ID" value="GMK45376.1"/>
    <property type="molecule type" value="Genomic_DNA"/>
</dbReference>
<gene>
    <name evidence="5" type="ORF">PghCCS26_25040</name>
</gene>
<name>A0ABQ6NJT2_9BACL</name>
<dbReference type="Proteomes" id="UP001285921">
    <property type="component" value="Unassembled WGS sequence"/>
</dbReference>
<dbReference type="InterPro" id="IPR003313">
    <property type="entry name" value="AraC-bd"/>
</dbReference>
<keyword evidence="2" id="KW-0238">DNA-binding</keyword>
<dbReference type="PROSITE" id="PS00041">
    <property type="entry name" value="HTH_ARAC_FAMILY_1"/>
    <property type="match status" value="1"/>
</dbReference>
<evidence type="ECO:0000313" key="5">
    <source>
        <dbReference type="EMBL" id="GMK45376.1"/>
    </source>
</evidence>
<dbReference type="SMART" id="SM00342">
    <property type="entry name" value="HTH_ARAC"/>
    <property type="match status" value="1"/>
</dbReference>
<evidence type="ECO:0000259" key="4">
    <source>
        <dbReference type="PROSITE" id="PS01124"/>
    </source>
</evidence>
<protein>
    <recommendedName>
        <fullName evidence="4">HTH araC/xylS-type domain-containing protein</fullName>
    </recommendedName>
</protein>
<keyword evidence="3" id="KW-0804">Transcription</keyword>
<organism evidence="5 6">
    <name type="scientific">Paenibacillus glycanilyticus</name>
    <dbReference type="NCBI Taxonomy" id="126569"/>
    <lineage>
        <taxon>Bacteria</taxon>
        <taxon>Bacillati</taxon>
        <taxon>Bacillota</taxon>
        <taxon>Bacilli</taxon>
        <taxon>Bacillales</taxon>
        <taxon>Paenibacillaceae</taxon>
        <taxon>Paenibacillus</taxon>
    </lineage>
</organism>
<evidence type="ECO:0000256" key="1">
    <source>
        <dbReference type="ARBA" id="ARBA00023015"/>
    </source>
</evidence>
<dbReference type="PRINTS" id="PR00032">
    <property type="entry name" value="HTHARAC"/>
</dbReference>